<dbReference type="CDD" id="cd11731">
    <property type="entry name" value="Lin1944_like_SDR_c"/>
    <property type="match status" value="1"/>
</dbReference>
<organism evidence="3 4">
    <name type="scientific">Chitinophaga flava</name>
    <dbReference type="NCBI Taxonomy" id="2259036"/>
    <lineage>
        <taxon>Bacteria</taxon>
        <taxon>Pseudomonadati</taxon>
        <taxon>Bacteroidota</taxon>
        <taxon>Chitinophagia</taxon>
        <taxon>Chitinophagales</taxon>
        <taxon>Chitinophagaceae</taxon>
        <taxon>Chitinophaga</taxon>
    </lineage>
</organism>
<dbReference type="PANTHER" id="PTHR43477:SF1">
    <property type="entry name" value="DIHYDROANTICAPSIN 7-DEHYDROGENASE"/>
    <property type="match status" value="1"/>
</dbReference>
<dbReference type="NCBIfam" id="NF005754">
    <property type="entry name" value="PRK07578.1"/>
    <property type="match status" value="1"/>
</dbReference>
<evidence type="ECO:0000313" key="4">
    <source>
        <dbReference type="Proteomes" id="UP000253410"/>
    </source>
</evidence>
<comment type="similarity">
    <text evidence="1">Belongs to the short-chain dehydrogenases/reductases (SDR) family.</text>
</comment>
<dbReference type="EMBL" id="QFFJ01000001">
    <property type="protein sequence ID" value="RBL92398.1"/>
    <property type="molecule type" value="Genomic_DNA"/>
</dbReference>
<dbReference type="RefSeq" id="WP_113614999.1">
    <property type="nucleotide sequence ID" value="NZ_QFFJ01000001.1"/>
</dbReference>
<sequence>MKILIIGANGTIGKKLTPQLAKQHEIITAGRNSGEVRVDISSEESIKEMFQQVKNIDACICIAASGPLDNFSTLTEKQLLEDFKGKLFGQMNLVLIGQEYLNNNGCFTLTSGVFADIPYKGVTGGAIISGGLHSFVLSASIELPRGLRINVVSPSMVEDSVADFGYLFPGLKAVSMKELVDAYEKTINENITGQILRVY</sequence>
<evidence type="ECO:0000313" key="3">
    <source>
        <dbReference type="EMBL" id="RBL92398.1"/>
    </source>
</evidence>
<evidence type="ECO:0000256" key="2">
    <source>
        <dbReference type="ARBA" id="ARBA00023002"/>
    </source>
</evidence>
<dbReference type="Proteomes" id="UP000253410">
    <property type="component" value="Unassembled WGS sequence"/>
</dbReference>
<dbReference type="InterPro" id="IPR002347">
    <property type="entry name" value="SDR_fam"/>
</dbReference>
<evidence type="ECO:0000256" key="1">
    <source>
        <dbReference type="ARBA" id="ARBA00006484"/>
    </source>
</evidence>
<gene>
    <name evidence="3" type="ORF">DF182_07370</name>
</gene>
<keyword evidence="4" id="KW-1185">Reference proteome</keyword>
<dbReference type="InterPro" id="IPR036291">
    <property type="entry name" value="NAD(P)-bd_dom_sf"/>
</dbReference>
<reference evidence="3 4" key="1">
    <citation type="submission" date="2018-05" db="EMBL/GenBank/DDBJ databases">
        <title>Chitinophaga sp. K3CV102501T nov., isolated from isolated from a monsoon evergreen broad-leaved forest soil.</title>
        <authorList>
            <person name="Lv Y."/>
        </authorList>
    </citation>
    <scope>NUCLEOTIDE SEQUENCE [LARGE SCALE GENOMIC DNA]</scope>
    <source>
        <strain evidence="3 4">GDMCC 1.1325</strain>
    </source>
</reference>
<dbReference type="SUPFAM" id="SSF51735">
    <property type="entry name" value="NAD(P)-binding Rossmann-fold domains"/>
    <property type="match status" value="1"/>
</dbReference>
<dbReference type="OrthoDB" id="9787486at2"/>
<proteinExistence type="inferred from homology"/>
<name>A0A365Y271_9BACT</name>
<protein>
    <submittedName>
        <fullName evidence="3">Short chain dehydrogenase</fullName>
    </submittedName>
</protein>
<comment type="caution">
    <text evidence="3">The sequence shown here is derived from an EMBL/GenBank/DDBJ whole genome shotgun (WGS) entry which is preliminary data.</text>
</comment>
<dbReference type="AlphaFoldDB" id="A0A365Y271"/>
<accession>A0A365Y271</accession>
<dbReference type="InterPro" id="IPR051122">
    <property type="entry name" value="SDR_DHRS6-like"/>
</dbReference>
<dbReference type="Pfam" id="PF13561">
    <property type="entry name" value="adh_short_C2"/>
    <property type="match status" value="1"/>
</dbReference>
<dbReference type="Gene3D" id="3.40.50.720">
    <property type="entry name" value="NAD(P)-binding Rossmann-like Domain"/>
    <property type="match status" value="1"/>
</dbReference>
<dbReference type="GO" id="GO:0016491">
    <property type="term" value="F:oxidoreductase activity"/>
    <property type="evidence" value="ECO:0007669"/>
    <property type="project" value="UniProtKB-KW"/>
</dbReference>
<dbReference type="PANTHER" id="PTHR43477">
    <property type="entry name" value="DIHYDROANTICAPSIN 7-DEHYDROGENASE"/>
    <property type="match status" value="1"/>
</dbReference>
<keyword evidence="2" id="KW-0560">Oxidoreductase</keyword>